<keyword evidence="1" id="KW-0040">ANK repeat</keyword>
<dbReference type="Gene3D" id="3.30.40.10">
    <property type="entry name" value="Zinc/RING finger domain, C3HC4 (zinc finger)"/>
    <property type="match status" value="1"/>
</dbReference>
<dbReference type="SUPFAM" id="SSF48403">
    <property type="entry name" value="Ankyrin repeat"/>
    <property type="match status" value="1"/>
</dbReference>
<evidence type="ECO:0000313" key="4">
    <source>
        <dbReference type="EMBL" id="SZX63348.1"/>
    </source>
</evidence>
<dbReference type="SMART" id="SM00248">
    <property type="entry name" value="ANK"/>
    <property type="match status" value="1"/>
</dbReference>
<dbReference type="STRING" id="3088.A0A383VCR2"/>
<feature type="compositionally biased region" description="Low complexity" evidence="2">
    <location>
        <begin position="236"/>
        <end position="313"/>
    </location>
</feature>
<dbReference type="Pfam" id="PF00023">
    <property type="entry name" value="Ank"/>
    <property type="match status" value="1"/>
</dbReference>
<sequence>MVKELVNAGASLAVPSVSDTMGAVAANAGSTPLHLAAMKGDAAIVRLLLRANVKLMALAAAEGPGGPLAGAPTASGARGDVRKTADKYGKTAANLAWDMQRSDLALILDPSTPLEQAIELAAAAAKAGPPAAALPSAADPAAAKQPLPRGSSSKLLKGGRRPGEASVDSGPSTPVAGSSSSAAAAGSAAVGLQRLGLGRSGSKKEGDSSSSSSSDKAGGGGGIFLPPPKSWKSKMQAGQPAGHEQQQQQQHQPAAQHEQGAAGSGDSSFGSYAGLTQQHQQQEQQQHGNSSGSSDTSNTAAAGGAAAAPASLSDPPPGFVCPITNELLKDPVRACDGLAYERDAIEVWFQLGNSMMPGGHSRITSEQLKPDAPLREAITAWKAAATAAVTAAGQ</sequence>
<evidence type="ECO:0000256" key="1">
    <source>
        <dbReference type="PROSITE-ProRule" id="PRU00023"/>
    </source>
</evidence>
<feature type="compositionally biased region" description="Low complexity" evidence="2">
    <location>
        <begin position="169"/>
        <end position="181"/>
    </location>
</feature>
<dbReference type="GO" id="GO:0016567">
    <property type="term" value="P:protein ubiquitination"/>
    <property type="evidence" value="ECO:0007669"/>
    <property type="project" value="UniProtKB-UniPathway"/>
</dbReference>
<dbReference type="Gene3D" id="1.25.40.20">
    <property type="entry name" value="Ankyrin repeat-containing domain"/>
    <property type="match status" value="1"/>
</dbReference>
<dbReference type="InterPro" id="IPR003613">
    <property type="entry name" value="Ubox_domain"/>
</dbReference>
<gene>
    <name evidence="4" type="ORF">BQ4739_LOCUS3903</name>
</gene>
<evidence type="ECO:0000259" key="3">
    <source>
        <dbReference type="PROSITE" id="PS51698"/>
    </source>
</evidence>
<feature type="region of interest" description="Disordered" evidence="2">
    <location>
        <begin position="197"/>
        <end position="316"/>
    </location>
</feature>
<dbReference type="GO" id="GO:0004842">
    <property type="term" value="F:ubiquitin-protein transferase activity"/>
    <property type="evidence" value="ECO:0007669"/>
    <property type="project" value="InterPro"/>
</dbReference>
<dbReference type="InterPro" id="IPR052858">
    <property type="entry name" value="E3_ubiquitin-ligase_LIN"/>
</dbReference>
<dbReference type="SUPFAM" id="SSF57850">
    <property type="entry name" value="RING/U-box"/>
    <property type="match status" value="1"/>
</dbReference>
<feature type="domain" description="U-box" evidence="3">
    <location>
        <begin position="314"/>
        <end position="388"/>
    </location>
</feature>
<protein>
    <recommendedName>
        <fullName evidence="3">U-box domain-containing protein</fullName>
    </recommendedName>
</protein>
<dbReference type="PANTHER" id="PTHR47446">
    <property type="entry name" value="RING-TYPE E3 UBIQUITIN TRANSFERASE"/>
    <property type="match status" value="1"/>
</dbReference>
<feature type="compositionally biased region" description="Low complexity" evidence="2">
    <location>
        <begin position="131"/>
        <end position="148"/>
    </location>
</feature>
<dbReference type="SMART" id="SM00504">
    <property type="entry name" value="Ubox"/>
    <property type="match status" value="1"/>
</dbReference>
<dbReference type="PANTHER" id="PTHR47446:SF2">
    <property type="entry name" value="RING-TYPE E3 UBIQUITIN TRANSFERASE"/>
    <property type="match status" value="1"/>
</dbReference>
<name>A0A383VCR2_TETOB</name>
<reference evidence="4 5" key="1">
    <citation type="submission" date="2016-10" db="EMBL/GenBank/DDBJ databases">
        <authorList>
            <person name="Cai Z."/>
        </authorList>
    </citation>
    <scope>NUCLEOTIDE SEQUENCE [LARGE SCALE GENOMIC DNA]</scope>
</reference>
<dbReference type="InterPro" id="IPR002110">
    <property type="entry name" value="Ankyrin_rpt"/>
</dbReference>
<dbReference type="AlphaFoldDB" id="A0A383VCR2"/>
<feature type="repeat" description="ANK" evidence="1">
    <location>
        <begin position="28"/>
        <end position="60"/>
    </location>
</feature>
<feature type="region of interest" description="Disordered" evidence="2">
    <location>
        <begin position="131"/>
        <end position="181"/>
    </location>
</feature>
<dbReference type="Pfam" id="PF04564">
    <property type="entry name" value="U-box"/>
    <property type="match status" value="1"/>
</dbReference>
<dbReference type="UniPathway" id="UPA00143"/>
<organism evidence="4 5">
    <name type="scientific">Tetradesmus obliquus</name>
    <name type="common">Green alga</name>
    <name type="synonym">Acutodesmus obliquus</name>
    <dbReference type="NCBI Taxonomy" id="3088"/>
    <lineage>
        <taxon>Eukaryota</taxon>
        <taxon>Viridiplantae</taxon>
        <taxon>Chlorophyta</taxon>
        <taxon>core chlorophytes</taxon>
        <taxon>Chlorophyceae</taxon>
        <taxon>CS clade</taxon>
        <taxon>Sphaeropleales</taxon>
        <taxon>Scenedesmaceae</taxon>
        <taxon>Tetradesmus</taxon>
    </lineage>
</organism>
<dbReference type="InterPro" id="IPR013083">
    <property type="entry name" value="Znf_RING/FYVE/PHD"/>
</dbReference>
<accession>A0A383VCR2</accession>
<evidence type="ECO:0000313" key="5">
    <source>
        <dbReference type="Proteomes" id="UP000256970"/>
    </source>
</evidence>
<dbReference type="Proteomes" id="UP000256970">
    <property type="component" value="Unassembled WGS sequence"/>
</dbReference>
<evidence type="ECO:0000256" key="2">
    <source>
        <dbReference type="SAM" id="MobiDB-lite"/>
    </source>
</evidence>
<dbReference type="EMBL" id="FNXT01000307">
    <property type="protein sequence ID" value="SZX63348.1"/>
    <property type="molecule type" value="Genomic_DNA"/>
</dbReference>
<dbReference type="InterPro" id="IPR036770">
    <property type="entry name" value="Ankyrin_rpt-contain_sf"/>
</dbReference>
<proteinExistence type="predicted"/>
<dbReference type="PROSITE" id="PS50297">
    <property type="entry name" value="ANK_REP_REGION"/>
    <property type="match status" value="1"/>
</dbReference>
<dbReference type="PROSITE" id="PS50088">
    <property type="entry name" value="ANK_REPEAT"/>
    <property type="match status" value="1"/>
</dbReference>
<keyword evidence="5" id="KW-1185">Reference proteome</keyword>
<dbReference type="PROSITE" id="PS51698">
    <property type="entry name" value="U_BOX"/>
    <property type="match status" value="1"/>
</dbReference>